<evidence type="ECO:0000313" key="1">
    <source>
        <dbReference type="EMBL" id="GJT91987.1"/>
    </source>
</evidence>
<dbReference type="EMBL" id="BQNB010020067">
    <property type="protein sequence ID" value="GJT91987.1"/>
    <property type="molecule type" value="Genomic_DNA"/>
</dbReference>
<organism evidence="1 2">
    <name type="scientific">Tanacetum coccineum</name>
    <dbReference type="NCBI Taxonomy" id="301880"/>
    <lineage>
        <taxon>Eukaryota</taxon>
        <taxon>Viridiplantae</taxon>
        <taxon>Streptophyta</taxon>
        <taxon>Embryophyta</taxon>
        <taxon>Tracheophyta</taxon>
        <taxon>Spermatophyta</taxon>
        <taxon>Magnoliopsida</taxon>
        <taxon>eudicotyledons</taxon>
        <taxon>Gunneridae</taxon>
        <taxon>Pentapetalae</taxon>
        <taxon>asterids</taxon>
        <taxon>campanulids</taxon>
        <taxon>Asterales</taxon>
        <taxon>Asteraceae</taxon>
        <taxon>Asteroideae</taxon>
        <taxon>Anthemideae</taxon>
        <taxon>Anthemidinae</taxon>
        <taxon>Tanacetum</taxon>
    </lineage>
</organism>
<protein>
    <submittedName>
        <fullName evidence="1">Uncharacterized protein</fullName>
    </submittedName>
</protein>
<keyword evidence="2" id="KW-1185">Reference proteome</keyword>
<dbReference type="Proteomes" id="UP001151760">
    <property type="component" value="Unassembled WGS sequence"/>
</dbReference>
<name>A0ABQ5HXU7_9ASTR</name>
<evidence type="ECO:0000313" key="2">
    <source>
        <dbReference type="Proteomes" id="UP001151760"/>
    </source>
</evidence>
<sequence>MAGATQPANNVVGRLIQRCLRVHRPALQGIESKHTTIHNMERSTKSPQAEENCCRIIPVEDSDLEYPNPPLEDEDDYVFMKTAKKSKVEKNYEGQEPINLGETFSLARIIKARFEAIAEKEKEHINEKKAYTILSLQHKLASPEIKGSLDADEDIHVDKVSNAIECVIHIGESNEVRRKFGEFLDNKECVVEVVVGGGEALGVYREKSR</sequence>
<proteinExistence type="predicted"/>
<accession>A0ABQ5HXU7</accession>
<gene>
    <name evidence="1" type="ORF">Tco_1080832</name>
</gene>
<comment type="caution">
    <text evidence="1">The sequence shown here is derived from an EMBL/GenBank/DDBJ whole genome shotgun (WGS) entry which is preliminary data.</text>
</comment>
<reference evidence="1" key="1">
    <citation type="journal article" date="2022" name="Int. J. Mol. Sci.">
        <title>Draft Genome of Tanacetum Coccineum: Genomic Comparison of Closely Related Tanacetum-Family Plants.</title>
        <authorList>
            <person name="Yamashiro T."/>
            <person name="Shiraishi A."/>
            <person name="Nakayama K."/>
            <person name="Satake H."/>
        </authorList>
    </citation>
    <scope>NUCLEOTIDE SEQUENCE</scope>
</reference>
<reference evidence="1" key="2">
    <citation type="submission" date="2022-01" db="EMBL/GenBank/DDBJ databases">
        <authorList>
            <person name="Yamashiro T."/>
            <person name="Shiraishi A."/>
            <person name="Satake H."/>
            <person name="Nakayama K."/>
        </authorList>
    </citation>
    <scope>NUCLEOTIDE SEQUENCE</scope>
</reference>